<organism evidence="2">
    <name type="scientific">marine sediment metagenome</name>
    <dbReference type="NCBI Taxonomy" id="412755"/>
    <lineage>
        <taxon>unclassified sequences</taxon>
        <taxon>metagenomes</taxon>
        <taxon>ecological metagenomes</taxon>
    </lineage>
</organism>
<gene>
    <name evidence="2" type="ORF">LCGC14_1475310</name>
</gene>
<keyword evidence="1" id="KW-1133">Transmembrane helix</keyword>
<protein>
    <submittedName>
        <fullName evidence="2">Uncharacterized protein</fullName>
    </submittedName>
</protein>
<feature type="transmembrane region" description="Helical" evidence="1">
    <location>
        <begin position="12"/>
        <end position="33"/>
    </location>
</feature>
<evidence type="ECO:0000256" key="1">
    <source>
        <dbReference type="SAM" id="Phobius"/>
    </source>
</evidence>
<accession>A0A0F9LRM0</accession>
<evidence type="ECO:0000313" key="2">
    <source>
        <dbReference type="EMBL" id="KKM67015.1"/>
    </source>
</evidence>
<proteinExistence type="predicted"/>
<keyword evidence="1" id="KW-0472">Membrane</keyword>
<reference evidence="2" key="1">
    <citation type="journal article" date="2015" name="Nature">
        <title>Complex archaea that bridge the gap between prokaryotes and eukaryotes.</title>
        <authorList>
            <person name="Spang A."/>
            <person name="Saw J.H."/>
            <person name="Jorgensen S.L."/>
            <person name="Zaremba-Niedzwiedzka K."/>
            <person name="Martijn J."/>
            <person name="Lind A.E."/>
            <person name="van Eijk R."/>
            <person name="Schleper C."/>
            <person name="Guy L."/>
            <person name="Ettema T.J."/>
        </authorList>
    </citation>
    <scope>NUCLEOTIDE SEQUENCE</scope>
</reference>
<sequence>MKNIDIRGMPWGIVLYIIISVLVLIGIAWFAVWQFGLCYPTISSSWWYCLKHAL</sequence>
<comment type="caution">
    <text evidence="2">The sequence shown here is derived from an EMBL/GenBank/DDBJ whole genome shotgun (WGS) entry which is preliminary data.</text>
</comment>
<name>A0A0F9LRM0_9ZZZZ</name>
<dbReference type="AlphaFoldDB" id="A0A0F9LRM0"/>
<dbReference type="EMBL" id="LAZR01010424">
    <property type="protein sequence ID" value="KKM67015.1"/>
    <property type="molecule type" value="Genomic_DNA"/>
</dbReference>
<keyword evidence="1" id="KW-0812">Transmembrane</keyword>